<evidence type="ECO:0000313" key="2">
    <source>
        <dbReference type="EMBL" id="OHS94765.1"/>
    </source>
</evidence>
<dbReference type="EMBL" id="MLAK01001293">
    <property type="protein sequence ID" value="OHS94765.1"/>
    <property type="molecule type" value="Genomic_DNA"/>
</dbReference>
<dbReference type="Proteomes" id="UP000179807">
    <property type="component" value="Unassembled WGS sequence"/>
</dbReference>
<dbReference type="RefSeq" id="XP_068347902.1">
    <property type="nucleotide sequence ID" value="XM_068495744.1"/>
</dbReference>
<dbReference type="VEuPathDB" id="TrichDB:TRFO_10941"/>
<organism evidence="2 3">
    <name type="scientific">Tritrichomonas foetus</name>
    <dbReference type="NCBI Taxonomy" id="1144522"/>
    <lineage>
        <taxon>Eukaryota</taxon>
        <taxon>Metamonada</taxon>
        <taxon>Parabasalia</taxon>
        <taxon>Tritrichomonadida</taxon>
        <taxon>Tritrichomonadidae</taxon>
        <taxon>Tritrichomonas</taxon>
    </lineage>
</organism>
<evidence type="ECO:0000313" key="3">
    <source>
        <dbReference type="Proteomes" id="UP000179807"/>
    </source>
</evidence>
<feature type="compositionally biased region" description="Basic and acidic residues" evidence="1">
    <location>
        <begin position="1"/>
        <end position="12"/>
    </location>
</feature>
<protein>
    <submittedName>
        <fullName evidence="2">Uncharacterized protein</fullName>
    </submittedName>
</protein>
<reference evidence="2" key="1">
    <citation type="submission" date="2016-10" db="EMBL/GenBank/DDBJ databases">
        <authorList>
            <person name="Benchimol M."/>
            <person name="Almeida L.G."/>
            <person name="Vasconcelos A.T."/>
            <person name="Perreira-Neves A."/>
            <person name="Rosa I.A."/>
            <person name="Tasca T."/>
            <person name="Bogo M.R."/>
            <person name="de Souza W."/>
        </authorList>
    </citation>
    <scope>NUCLEOTIDE SEQUENCE [LARGE SCALE GENOMIC DNA]</scope>
    <source>
        <strain evidence="2">K</strain>
    </source>
</reference>
<dbReference type="GeneID" id="94830448"/>
<sequence>MRSSLPDKDRPDGPSNSRKNQLKISMTSNTFEISIVDSTNSFFISNDNHPNSLSFNTFDLVSLDTSPHEVEKLYHKFNIKNENFDPNQQQIPHKTLSFVHENDITVAPIRYEDVFGTISDDDFIPILSKNENLDEFSIEPLMVPQKPGNSMSPDDNLQDEINLIKNQISREPQSVKFEISEVENIFNNENKFDSIKFQLSEMTSIVTQFDSKSNQVNIFDDNEETNIIKNNYDIQPIKFEFSEMTAFGSSLTDDYIIQNNVIPDYAIQNHAFEISNDSNYFEFNQPDSISDDVSQNLIDENKKPINFTINHEMLFELENNENQFPFFDSHRISTFSINNSSIFEQIEYPNDKVTKATEGIEEDENERLFVRNISEDSNSIQNFELFEFYKEKTELGYSNALEHAFYHNDQGDLNVSHSFRNFSDQTIPEFTQSEFVSIISLNEDSKDFKITPSDAFSISLNAFDSNISQDEIEENEEEEEIEKDPKTKNFVISLSQPYELINDNILNRSFLIEANNNHIYIPINKKDSHSDVPIQDNKNELIESHMPKEKLRISSSHFIARNETLEESKPSKLDISVSTEFSEQITQSKTELGISKPSILYEIPESINDIIEEIIEEEEIVENKELIEEEEIIDPFLSPQWQLSHIIPIIDKKPKQRKLSTINSEVFNRPNEKVTIPNYKLLKLTEEFSISQKPLNLKRQKQAVVADIYYKTYLSFRAPFECCDIESKPINASKHSIELTKLKLRKIHAFEIKDDLLNRFTVFRTDNISISPEISNLVNVETLANEERSIMMPEKKHKSRKCQTLKISPHLEISPNKEAGIEIEANEMAKMKQLKSKRCQTVISSPKLEISQNNDMIIRPSTKTYDLSNIDIFTAKPITTENKLESLHDRDFVNSTILNYIKNESFEIVGTGFSPLKENAPFEISNSIYVDHTLTNHELKKILYEIEEPSFELSNTSAIVSLNINEEDTRIHVNKHDYRDANLELSNAFELEAQYLENIKNHQFQLQHLNQSIDIIENMKKDNLSKYSEMENDLEICLIDDFKVVSNSSFELNLSSNNDIFSKNSDIKPKKLKLKLMKLDSFDHINFVKKPILSLSQNINEFKILDKIKKENKLNDKNIPPMQFELSPISNILAINYQNTAQLEISEDTFDIMESQSQTNKYSYSYDIIVSKETSKIRIEKNYPLKSTIKQKAKQMKQKSKQFSLCEKSLVFEKQTHLPNLSICSCDGQEILFNKHPKKQKSKAKNPIFNVTKLEVESIKPISIRPRKKKSPKYSISSNPILELEPNEQDVNTLKENEYCCINLEIAGENSFVSTDDVKFIESSLENVISIKYRSDVFLDYSTLSVQESLLNSEEDRVHDIISEITEKSAISQLEVKETQFFELNKNLKRDMNKKSREYKPITFELYNQDIVNIIQEKETPQSPSTPTFEISKIDIIFNDETKIHPNSDEIVDVQSSFKKLKISRSHINEFKRRIRLHHSVSQTESQPENQIEKINLSDKTDYSKLVISEILSQEKVASKSNKQTTKRKVPKALSFYNSQNEFISLYKQPNLQIVPSNETVIEQNSDQHHVLDIGNPIISNISTPDLKLIISQSFINERKRRTTKNTQQNQMHKSSPLNNQISLSNSMISEIPPNILEFNKYFVNITDIEPNNKKITTNSKIELSSFQSNEITIINIPNDLVLSPPLDFSTSDMPYKITNAQKQRKVSQLNIKNDSIFTCEPDLRLTERAIALVTKHRLDNSPIVLQESNSTLSKLSISKSIHKDFLSQPKKSSRVSKQQKLDLSLSLLQYEGRKENIPIIDQCKFEIASIVPSITEQLQSNSFTNKLSISKSGSHEIKEMKSVNLTIVPNNNIEIQSTSLPETPKTKSKKIQASIKTESNNTICVQNDVFNIKPVRKNKKQTKKTVNLPYQNNKMKLSLSSIVAKECQYEHNLLQISKLFNETIFTESITQLDIFTPQDSIDILSISTPKKKKVGRNKGVQVNKQQNPLTLNQFEILGVLKPLKSELGISETFNKEIFETEIDSKGLIQKEFIKATNQRIENLSKNVKLHLSQQNEFEIVNDIELVEEHQFTTYHSPESIEILGVSSPHKKKQGRNMASQTEEVVEFGISSLENIIRIDYEALVSNDTILNNSIHKQPVLLQLSETPQFLECPANENEPKESSITNIKEKLYSFKPCISLLYSNDYFTDPVLLSFANTESILDVFEKKSDFESVQKTEPLHQKLFLSNTVSTFVNEKMVSNAFEISKLYSLLDIPDTDSTLSETKAKLQFSSAESNEVTLNVNFHNLSPNSELFSYFNQTTKKPESKPSFKLSDIDILCEIAIPTEVMTLSETILYEKQEKINFTISDMIHEFSIQEESIPHKYSFTTFKEIAFIEKSSHQPIHNHIPVFEISSHNLVYEADGYNCATSISKNNESFEVLLKKATLVCSKRPITYEVSQSSRSLQLQYSKCEFESLTQEIKTQSKIVHNTIFSCQSNKSKLQISNLINNTYSSRIQMTYQSNYITDFISANNRKLKQSLQLQTTNLFEDIQTNEGISQDHNKFDIEKMSTFEIKPTKFRDNKPTVSISNMNSYEAQENTVNQLEICEVDNQTLSPSKEKLHLSSSYDYETTEISTFAKENLDCIDIIPVRVDRQEIIPSPNKIHPPLHESNISIQEFIVQELKNELEISPEICLREASIATELVIKDISDQIAFESVRENDHHIEIVENAHSYEQFYKHEIDLEMSLNEIDIISSKKATLNINDASIVEEKQFIPKLSNSSKNIIIDKYELISQNQENNESLASVNILDKTHLENSNTESFEINQNIPPQFTTHESMSIFEIKDDTEIMHKSNLDFSLIQQFNLIEETKEFALNFNVLADELPDINSISSLLGNNKGKVKLDYSAAFTNESSNEIIESSNEMANGLALTFNNLVELLPTHESISNSESETKEMKYKDVLEVSAALYTRFENNIALNLQLLHQESLDFYSQINLNIEDDNIMCVNLPCDNLIKPLSISDCEIVDIEKPSKDCFASLEKYIAEPIDIVKDVMTLSTVSDCYQLSIQPTKSRLDESVMIDFELHVNNEEMAIAEVKPEANEAEKEISHANSQSVTRTLSEPNVFEVPQDIKFYSIVFGGSQFNLDPIKAKLSFSEFSFETESSILHEIEENENIENKDRIANDVNETQKIPLAMGDAFSISEFTEIQLSVNDLLVDFQAVNDVIDIENRDNEITKEEIQSLKLNIISEPATFEVSRVIPEFSTVFGCSHFNLDPIKAKLSLSGITNTESYNVLSESEPEIGVEDKTEIKDKAVENDSFTQNMKSISLLIGEGISISAFTDQELSINNSIVDYQVIQKRPDFQLSDSVSEYYNYTFNFSFNDFEIYKQENDFVRNNISIVPTSDYKPILVVDSSENCIEQIGKSEISGEKQKLLLNEVHTVFEINNEEPKVNLSIELLDSTTNYENSQVELTFSEMIEAECEERSTNKFEMSENQHICSILLTNIPKISLKEKALILNDSISFEKKETIFEELTIEEEENKNKRGKVSLQLTTTNTLFELIKDSGEDIIHIPPIENRLSSLLEIFDYEASSQTKKEISISAHKAVVLITEEDLLFEQYEEDSLVNQKPILSTELFTKDFIDEIKLNLELSDITNILTLNEETPILPQLDHQPTENKEPTNKFTFFVDSNIFHQEPHCGTTKSEKEERIKQKLSLNENNFYEYESPIRKQSLDISNTEILIDSLWTKPQVESVHSLSLSSIIHEIDLFENHQSNLQTDGISSISIFSKSYEDTNLSTMRSGVSYEVAQNELNLELQTATLDHKDIKPLDKPISKASLELSEFLQLIHANLNDQNYSLSTNLESFSLEQESSKRIENANELVKEQLSNSPAELFESVSILNHCVVSDKIDLFEKKEENIKFSESELVNTFSIKESLMNQTNRNSQLISSNELNYEVPLVDSFELINENTPIIKERCVKSINYINDFEIIRFEEESQIHHIENSNNEEKKSYSQFTSDIFTLSPREKFNEVLRIYDISILPDSKAKLEIKESHEFVEFSENISEIKESSAGNIIPKSYQLSNGSIFNLLPETLINSTVEQTSNAQKIIHERETVALQLSPSLFQEEIKLNDYVFDELDESNVKHQLTQYRIESQPTQEIHGISPKNTFDFSFENNVSIDPMKTHQGTTGYSPMIDLSRVFHYGFSQLGFDYSQIHSLEISDEFDCNFSLASISNNSNKVQSIPQFTIQPSIIVRQVKKSSLDESNILQLMYSKVESFELIDSENSSICSNAHMALIKKQMNEIRNLQRSCVKKDVENESIKKKYSTFKNSARECLSKHFQDVRRLTEDNATLLEQVESLHKLLGSTVDSSQKSILSLMKQKAAVGWSISENVEIFQHDQRPSLYPEVCDFVIDRGDFETSPNVLISVTVEDIEPNNDFAIIHKSQAPLQLIESNNDSKNEKLDPKRDQGGIIEYSNKIKKLYLSNSMVSADVSLVPHNLRNSGKVTQCSEPPKSHFVALEVTENKAVSFEKGGEKPNLTFSFSHLRVARPKLPPILHLEDNSTIAHFFTPKERVANNDEKRDNSQILRRNIERHTLFSADNQNNKKSKFLSVHGSSFSILATPRPALIPTFVSKFEKSPSELVKLHTRTIQSLEFNNAFYRFPLILSPPVSQISILPQSIENDQMSDHDPKIKQIPKDQIIPQKSEHDLQESNIPLYSSEKVNLEVSKITIGVELPDNNFYDNLHENLNHDKETKRYQNIPPENILRENEAKIRPIPEISTSEFSQTRNDLCISEFDAFESPTIGNTQQLDREKQDKLILMLQRRVLSLNEELKMEHLRQNELISEMAHIRMNYESLLNTRAE</sequence>
<feature type="region of interest" description="Disordered" evidence="1">
    <location>
        <begin position="1"/>
        <end position="22"/>
    </location>
</feature>
<proteinExistence type="predicted"/>
<accession>A0A1J4JBF4</accession>
<gene>
    <name evidence="2" type="ORF">TRFO_10941</name>
</gene>
<keyword evidence="3" id="KW-1185">Reference proteome</keyword>
<comment type="caution">
    <text evidence="2">The sequence shown here is derived from an EMBL/GenBank/DDBJ whole genome shotgun (WGS) entry which is preliminary data.</text>
</comment>
<name>A0A1J4JBF4_9EUKA</name>
<evidence type="ECO:0000256" key="1">
    <source>
        <dbReference type="SAM" id="MobiDB-lite"/>
    </source>
</evidence>